<evidence type="ECO:0000313" key="5">
    <source>
        <dbReference type="EMBL" id="MBU5437332.1"/>
    </source>
</evidence>
<keyword evidence="3" id="KW-0804">Transcription</keyword>
<feature type="domain" description="HTH marR-type" evidence="4">
    <location>
        <begin position="1"/>
        <end position="141"/>
    </location>
</feature>
<comment type="caution">
    <text evidence="5">The sequence shown here is derived from an EMBL/GenBank/DDBJ whole genome shotgun (WGS) entry which is preliminary data.</text>
</comment>
<evidence type="ECO:0000313" key="6">
    <source>
        <dbReference type="Proteomes" id="UP000749471"/>
    </source>
</evidence>
<dbReference type="PANTHER" id="PTHR42756:SF1">
    <property type="entry name" value="TRANSCRIPTIONAL REPRESSOR OF EMRAB OPERON"/>
    <property type="match status" value="1"/>
</dbReference>
<reference evidence="5 6" key="1">
    <citation type="submission" date="2021-06" db="EMBL/GenBank/DDBJ databases">
        <authorList>
            <person name="Sun Q."/>
            <person name="Li D."/>
        </authorList>
    </citation>
    <scope>NUCLEOTIDE SEQUENCE [LARGE SCALE GENOMIC DNA]</scope>
    <source>
        <strain evidence="5 6">MSJ-40</strain>
    </source>
</reference>
<organism evidence="5 6">
    <name type="scientific">Tissierella simiarum</name>
    <dbReference type="NCBI Taxonomy" id="2841534"/>
    <lineage>
        <taxon>Bacteria</taxon>
        <taxon>Bacillati</taxon>
        <taxon>Bacillota</taxon>
        <taxon>Tissierellia</taxon>
        <taxon>Tissierellales</taxon>
        <taxon>Tissierellaceae</taxon>
        <taxon>Tissierella</taxon>
    </lineage>
</organism>
<protein>
    <submittedName>
        <fullName evidence="5">MarR family transcriptional regulator</fullName>
    </submittedName>
</protein>
<proteinExistence type="predicted"/>
<evidence type="ECO:0000259" key="4">
    <source>
        <dbReference type="PROSITE" id="PS50995"/>
    </source>
</evidence>
<dbReference type="PANTHER" id="PTHR42756">
    <property type="entry name" value="TRANSCRIPTIONAL REGULATOR, MARR"/>
    <property type="match status" value="1"/>
</dbReference>
<sequence>MRLDKNESLEEIFFTYLDQFKFLFFPDQWSEIFLDHSKNEILSLLFLYRYKVANMTEISEYINAPLNTTTGVIDRLEKKEMVERIRSSQDRRVVQISLTSKAKDVIAKEKEIIEYYFRKIYKSLTEDEKKVATSIFKKVIEVLYKENKIDNEKDIKKIKKIEIE</sequence>
<dbReference type="Pfam" id="PF01047">
    <property type="entry name" value="MarR"/>
    <property type="match status" value="1"/>
</dbReference>
<dbReference type="PROSITE" id="PS50995">
    <property type="entry name" value="HTH_MARR_2"/>
    <property type="match status" value="1"/>
</dbReference>
<keyword evidence="1" id="KW-0805">Transcription regulation</keyword>
<dbReference type="EMBL" id="JAHLPM010000003">
    <property type="protein sequence ID" value="MBU5437332.1"/>
    <property type="molecule type" value="Genomic_DNA"/>
</dbReference>
<dbReference type="RefSeq" id="WP_216517340.1">
    <property type="nucleotide sequence ID" value="NZ_JAHLPM010000003.1"/>
</dbReference>
<evidence type="ECO:0000256" key="1">
    <source>
        <dbReference type="ARBA" id="ARBA00023015"/>
    </source>
</evidence>
<keyword evidence="2" id="KW-0238">DNA-binding</keyword>
<dbReference type="Proteomes" id="UP000749471">
    <property type="component" value="Unassembled WGS sequence"/>
</dbReference>
<dbReference type="InterPro" id="IPR000835">
    <property type="entry name" value="HTH_MarR-typ"/>
</dbReference>
<accession>A0ABS6E354</accession>
<dbReference type="SMART" id="SM00347">
    <property type="entry name" value="HTH_MARR"/>
    <property type="match status" value="1"/>
</dbReference>
<name>A0ABS6E354_9FIRM</name>
<evidence type="ECO:0000256" key="2">
    <source>
        <dbReference type="ARBA" id="ARBA00023125"/>
    </source>
</evidence>
<keyword evidence="6" id="KW-1185">Reference proteome</keyword>
<gene>
    <name evidence="5" type="ORF">KQI42_04885</name>
</gene>
<evidence type="ECO:0000256" key="3">
    <source>
        <dbReference type="ARBA" id="ARBA00023163"/>
    </source>
</evidence>